<dbReference type="PROSITE" id="PS01033">
    <property type="entry name" value="GLOBIN"/>
    <property type="match status" value="1"/>
</dbReference>
<dbReference type="Proteomes" id="UP000694865">
    <property type="component" value="Unplaced"/>
</dbReference>
<dbReference type="Pfam" id="PF00042">
    <property type="entry name" value="Globin"/>
    <property type="match status" value="1"/>
</dbReference>
<keyword evidence="4" id="KW-0561">Oxygen transport</keyword>
<dbReference type="RefSeq" id="XP_002739229.1">
    <property type="nucleotide sequence ID" value="XM_002739183.2"/>
</dbReference>
<sequence>MGCSNSTADKPKLTVEQKRLIIDSWKELHIDLERIGMLMFMGMFGTHPQTREFFNFRGTSDDPKNTQRLREHGLRFMSLVKKILVFIDEKPRLDAMLLDLGRRHQEYKADFNLIDVFGEQFILSVRPTLKHSWNPDVESAWAQLFKYISYMMKKGMMQTDKNK</sequence>
<dbReference type="PANTHER" id="PTHR46458">
    <property type="entry name" value="BLR2807 PROTEIN"/>
    <property type="match status" value="1"/>
</dbReference>
<dbReference type="GeneID" id="100376130"/>
<name>A0ABM0GX17_SACKO</name>
<evidence type="ECO:0000259" key="5">
    <source>
        <dbReference type="PROSITE" id="PS01033"/>
    </source>
</evidence>
<organism evidence="6 7">
    <name type="scientific">Saccoglossus kowalevskii</name>
    <name type="common">Acorn worm</name>
    <dbReference type="NCBI Taxonomy" id="10224"/>
    <lineage>
        <taxon>Eukaryota</taxon>
        <taxon>Metazoa</taxon>
        <taxon>Hemichordata</taxon>
        <taxon>Enteropneusta</taxon>
        <taxon>Harrimaniidae</taxon>
        <taxon>Saccoglossus</taxon>
    </lineage>
</organism>
<dbReference type="InterPro" id="IPR012292">
    <property type="entry name" value="Globin/Proto"/>
</dbReference>
<evidence type="ECO:0000313" key="6">
    <source>
        <dbReference type="Proteomes" id="UP000694865"/>
    </source>
</evidence>
<evidence type="ECO:0000256" key="2">
    <source>
        <dbReference type="ARBA" id="ARBA00022723"/>
    </source>
</evidence>
<gene>
    <name evidence="7" type="primary">LOC100376130</name>
</gene>
<keyword evidence="4" id="KW-0813">Transport</keyword>
<keyword evidence="2" id="KW-0479">Metal-binding</keyword>
<proteinExistence type="inferred from homology"/>
<evidence type="ECO:0000256" key="4">
    <source>
        <dbReference type="RuleBase" id="RU000356"/>
    </source>
</evidence>
<dbReference type="InterPro" id="IPR009050">
    <property type="entry name" value="Globin-like_sf"/>
</dbReference>
<dbReference type="InterPro" id="IPR000971">
    <property type="entry name" value="Globin"/>
</dbReference>
<dbReference type="InterPro" id="IPR050532">
    <property type="entry name" value="Globin-like_OT"/>
</dbReference>
<dbReference type="Gene3D" id="1.10.490.10">
    <property type="entry name" value="Globins"/>
    <property type="match status" value="1"/>
</dbReference>
<evidence type="ECO:0000256" key="3">
    <source>
        <dbReference type="ARBA" id="ARBA00023004"/>
    </source>
</evidence>
<dbReference type="PANTHER" id="PTHR46458:SF2">
    <property type="entry name" value="X GLOBIN"/>
    <property type="match status" value="1"/>
</dbReference>
<keyword evidence="6" id="KW-1185">Reference proteome</keyword>
<accession>A0ABM0GX17</accession>
<comment type="similarity">
    <text evidence="4">Belongs to the globin family.</text>
</comment>
<keyword evidence="3" id="KW-0408">Iron</keyword>
<evidence type="ECO:0000313" key="7">
    <source>
        <dbReference type="RefSeq" id="XP_002739229.1"/>
    </source>
</evidence>
<evidence type="ECO:0000256" key="1">
    <source>
        <dbReference type="ARBA" id="ARBA00022617"/>
    </source>
</evidence>
<reference evidence="7" key="1">
    <citation type="submission" date="2025-08" db="UniProtKB">
        <authorList>
            <consortium name="RefSeq"/>
        </authorList>
    </citation>
    <scope>IDENTIFICATION</scope>
    <source>
        <tissue evidence="7">Testes</tissue>
    </source>
</reference>
<protein>
    <submittedName>
        <fullName evidence="7">Non-symbiotic hemoglobin 0-like</fullName>
    </submittedName>
</protein>
<keyword evidence="1 4" id="KW-0349">Heme</keyword>
<dbReference type="SUPFAM" id="SSF46458">
    <property type="entry name" value="Globin-like"/>
    <property type="match status" value="1"/>
</dbReference>
<feature type="domain" description="Globin" evidence="5">
    <location>
        <begin position="12"/>
        <end position="157"/>
    </location>
</feature>